<dbReference type="SUPFAM" id="SSF161098">
    <property type="entry name" value="MetI-like"/>
    <property type="match status" value="1"/>
</dbReference>
<evidence type="ECO:0000259" key="8">
    <source>
        <dbReference type="PROSITE" id="PS50928"/>
    </source>
</evidence>
<feature type="transmembrane region" description="Helical" evidence="7">
    <location>
        <begin position="52"/>
        <end position="72"/>
    </location>
</feature>
<evidence type="ECO:0000256" key="4">
    <source>
        <dbReference type="ARBA" id="ARBA00022692"/>
    </source>
</evidence>
<keyword evidence="3" id="KW-1003">Cell membrane</keyword>
<feature type="transmembrane region" description="Helical" evidence="7">
    <location>
        <begin position="84"/>
        <end position="107"/>
    </location>
</feature>
<evidence type="ECO:0000256" key="3">
    <source>
        <dbReference type="ARBA" id="ARBA00022475"/>
    </source>
</evidence>
<keyword evidence="4 7" id="KW-0812">Transmembrane</keyword>
<feature type="transmembrane region" description="Helical" evidence="7">
    <location>
        <begin position="127"/>
        <end position="159"/>
    </location>
</feature>
<reference evidence="10" key="1">
    <citation type="journal article" date="2019" name="Int. J. Syst. Evol. Microbiol.">
        <title>The Global Catalogue of Microorganisms (GCM) 10K type strain sequencing project: providing services to taxonomists for standard genome sequencing and annotation.</title>
        <authorList>
            <consortium name="The Broad Institute Genomics Platform"/>
            <consortium name="The Broad Institute Genome Sequencing Center for Infectious Disease"/>
            <person name="Wu L."/>
            <person name="Ma J."/>
        </authorList>
    </citation>
    <scope>NUCLEOTIDE SEQUENCE [LARGE SCALE GENOMIC DNA]</scope>
    <source>
        <strain evidence="10">KCTC 42182</strain>
    </source>
</reference>
<dbReference type="PANTHER" id="PTHR30151:SF20">
    <property type="entry name" value="ABC TRANSPORTER PERMEASE PROTEIN HI_0355-RELATED"/>
    <property type="match status" value="1"/>
</dbReference>
<dbReference type="PROSITE" id="PS50928">
    <property type="entry name" value="ABC_TM1"/>
    <property type="match status" value="1"/>
</dbReference>
<dbReference type="InterPro" id="IPR035906">
    <property type="entry name" value="MetI-like_sf"/>
</dbReference>
<comment type="similarity">
    <text evidence="7">Belongs to the binding-protein-dependent transport system permease family.</text>
</comment>
<name>A0ABV7VCC5_9PROT</name>
<keyword evidence="6 7" id="KW-0472">Membrane</keyword>
<evidence type="ECO:0000256" key="7">
    <source>
        <dbReference type="RuleBase" id="RU363032"/>
    </source>
</evidence>
<proteinExistence type="inferred from homology"/>
<keyword evidence="5 7" id="KW-1133">Transmembrane helix</keyword>
<dbReference type="Proteomes" id="UP001595711">
    <property type="component" value="Unassembled WGS sequence"/>
</dbReference>
<dbReference type="Pfam" id="PF00528">
    <property type="entry name" value="BPD_transp_1"/>
    <property type="match status" value="1"/>
</dbReference>
<dbReference type="RefSeq" id="WP_379721006.1">
    <property type="nucleotide sequence ID" value="NZ_JBHRYJ010000001.1"/>
</dbReference>
<evidence type="ECO:0000313" key="10">
    <source>
        <dbReference type="Proteomes" id="UP001595711"/>
    </source>
</evidence>
<protein>
    <submittedName>
        <fullName evidence="9">ABC transporter permease</fullName>
    </submittedName>
</protein>
<organism evidence="9 10">
    <name type="scientific">Ferrovibrio xuzhouensis</name>
    <dbReference type="NCBI Taxonomy" id="1576914"/>
    <lineage>
        <taxon>Bacteria</taxon>
        <taxon>Pseudomonadati</taxon>
        <taxon>Pseudomonadota</taxon>
        <taxon>Alphaproteobacteria</taxon>
        <taxon>Rhodospirillales</taxon>
        <taxon>Rhodospirillaceae</taxon>
        <taxon>Ferrovibrio</taxon>
    </lineage>
</organism>
<dbReference type="PANTHER" id="PTHR30151">
    <property type="entry name" value="ALKANE SULFONATE ABC TRANSPORTER-RELATED, MEMBRANE SUBUNIT"/>
    <property type="match status" value="1"/>
</dbReference>
<accession>A0ABV7VCC5</accession>
<evidence type="ECO:0000256" key="1">
    <source>
        <dbReference type="ARBA" id="ARBA00004651"/>
    </source>
</evidence>
<dbReference type="Gene3D" id="1.10.3720.10">
    <property type="entry name" value="MetI-like"/>
    <property type="match status" value="1"/>
</dbReference>
<evidence type="ECO:0000256" key="5">
    <source>
        <dbReference type="ARBA" id="ARBA00022989"/>
    </source>
</evidence>
<dbReference type="CDD" id="cd06261">
    <property type="entry name" value="TM_PBP2"/>
    <property type="match status" value="1"/>
</dbReference>
<keyword evidence="2 7" id="KW-0813">Transport</keyword>
<keyword evidence="10" id="KW-1185">Reference proteome</keyword>
<feature type="transmembrane region" description="Helical" evidence="7">
    <location>
        <begin position="28"/>
        <end position="46"/>
    </location>
</feature>
<feature type="transmembrane region" description="Helical" evidence="7">
    <location>
        <begin position="190"/>
        <end position="217"/>
    </location>
</feature>
<comment type="subcellular location">
    <subcellularLocation>
        <location evidence="1 7">Cell membrane</location>
        <topology evidence="1 7">Multi-pass membrane protein</topology>
    </subcellularLocation>
</comment>
<dbReference type="InterPro" id="IPR000515">
    <property type="entry name" value="MetI-like"/>
</dbReference>
<evidence type="ECO:0000313" key="9">
    <source>
        <dbReference type="EMBL" id="MFC3674296.1"/>
    </source>
</evidence>
<evidence type="ECO:0000256" key="2">
    <source>
        <dbReference type="ARBA" id="ARBA00022448"/>
    </source>
</evidence>
<feature type="domain" description="ABC transmembrane type-1" evidence="8">
    <location>
        <begin position="80"/>
        <end position="260"/>
    </location>
</feature>
<gene>
    <name evidence="9" type="ORF">ACFOOQ_02000</name>
</gene>
<feature type="transmembrane region" description="Helical" evidence="7">
    <location>
        <begin position="237"/>
        <end position="263"/>
    </location>
</feature>
<evidence type="ECO:0000256" key="6">
    <source>
        <dbReference type="ARBA" id="ARBA00023136"/>
    </source>
</evidence>
<comment type="caution">
    <text evidence="9">The sequence shown here is derived from an EMBL/GenBank/DDBJ whole genome shotgun (WGS) entry which is preliminary data.</text>
</comment>
<sequence>MHKAAAESTTPAARSSLWAFLRPRRATLPVYHLVLLGGLLALWKLLTSTGILPPFFFGDPVIVFGTIVDWFVSGEIYRHLWITLVETAVAFVVGSGLGLVTGLWLALNPTASALAAPYINAFNSMPRVILAPIFAVWFGLGMLSKIALGVTLVFFVVFFNVYQGVREVSPVVLANSRMLGATKKQLLRTVYLPSATSWVFSSLHIAVGMAFVGAVIGEYMGSEAGVGYLILQAEGTFNIHAVFAGVIVLTFFAIGLDAVVGLVERRLLFWQPKEASTVSEGQL</sequence>
<dbReference type="EMBL" id="JBHRYJ010000001">
    <property type="protein sequence ID" value="MFC3674296.1"/>
    <property type="molecule type" value="Genomic_DNA"/>
</dbReference>